<dbReference type="PANTHER" id="PTHR42912:SF93">
    <property type="entry name" value="N6-ADENOSINE-METHYLTRANSFERASE TMT1A"/>
    <property type="match status" value="1"/>
</dbReference>
<dbReference type="InterPro" id="IPR050508">
    <property type="entry name" value="Methyltransf_Superfamily"/>
</dbReference>
<dbReference type="PANTHER" id="PTHR42912">
    <property type="entry name" value="METHYLTRANSFERASE"/>
    <property type="match status" value="1"/>
</dbReference>
<comment type="caution">
    <text evidence="2">The sequence shown here is derived from an EMBL/GenBank/DDBJ whole genome shotgun (WGS) entry which is preliminary data.</text>
</comment>
<dbReference type="Gene3D" id="3.40.50.150">
    <property type="entry name" value="Vaccinia Virus protein VP39"/>
    <property type="match status" value="1"/>
</dbReference>
<organism evidence="2 3">
    <name type="scientific">Polarella glacialis</name>
    <name type="common">Dinoflagellate</name>
    <dbReference type="NCBI Taxonomy" id="89957"/>
    <lineage>
        <taxon>Eukaryota</taxon>
        <taxon>Sar</taxon>
        <taxon>Alveolata</taxon>
        <taxon>Dinophyceae</taxon>
        <taxon>Suessiales</taxon>
        <taxon>Suessiaceae</taxon>
        <taxon>Polarella</taxon>
    </lineage>
</organism>
<dbReference type="SUPFAM" id="SSF53335">
    <property type="entry name" value="S-adenosyl-L-methionine-dependent methyltransferases"/>
    <property type="match status" value="1"/>
</dbReference>
<dbReference type="Pfam" id="PF08241">
    <property type="entry name" value="Methyltransf_11"/>
    <property type="match status" value="1"/>
</dbReference>
<keyword evidence="3" id="KW-1185">Reference proteome</keyword>
<evidence type="ECO:0000313" key="2">
    <source>
        <dbReference type="EMBL" id="CAE8582030.1"/>
    </source>
</evidence>
<evidence type="ECO:0000313" key="3">
    <source>
        <dbReference type="Proteomes" id="UP000654075"/>
    </source>
</evidence>
<dbReference type="InterPro" id="IPR013216">
    <property type="entry name" value="Methyltransf_11"/>
</dbReference>
<feature type="domain" description="Methyltransferase type 11" evidence="1">
    <location>
        <begin position="158"/>
        <end position="255"/>
    </location>
</feature>
<dbReference type="OrthoDB" id="506498at2759"/>
<name>A0A813D897_POLGL</name>
<dbReference type="Proteomes" id="UP000654075">
    <property type="component" value="Unassembled WGS sequence"/>
</dbReference>
<reference evidence="2" key="1">
    <citation type="submission" date="2021-02" db="EMBL/GenBank/DDBJ databases">
        <authorList>
            <person name="Dougan E. K."/>
            <person name="Rhodes N."/>
            <person name="Thang M."/>
            <person name="Chan C."/>
        </authorList>
    </citation>
    <scope>NUCLEOTIDE SEQUENCE</scope>
</reference>
<sequence length="311" mass="34114">MAFASALAGRLPGVRHLSTSSRCRRGVVRSLLDTPPAFLGVATARGSRHFSVSGEELQQGLVPGRKTQVGLWGKFVQWSYRLLGNSLFPTKADFCNCGADLGVRIPRPELLEREGIKHGSLERKMQLYGAAMYWHMATMASDSCKQANPDLMRGKDVLEVACMRGGGARYLAEVAGPRRYVAIDNVQAHIDRCRKDHGEWPGLEYEVLDAIELADSFPAESFDFVLCIQAANSFEDMGAFVRGASKVLRPGGLLLLCDAFSRTQNTRLMDALQDHGFDVEATIDMSRAVHAVGLCEVPKGLSYVHVVARKD</sequence>
<accession>A0A813D897</accession>
<gene>
    <name evidence="2" type="ORF">PGLA1383_LOCUS1034</name>
</gene>
<dbReference type="GO" id="GO:0008757">
    <property type="term" value="F:S-adenosylmethionine-dependent methyltransferase activity"/>
    <property type="evidence" value="ECO:0007669"/>
    <property type="project" value="InterPro"/>
</dbReference>
<dbReference type="EMBL" id="CAJNNV010000269">
    <property type="protein sequence ID" value="CAE8582030.1"/>
    <property type="molecule type" value="Genomic_DNA"/>
</dbReference>
<evidence type="ECO:0000259" key="1">
    <source>
        <dbReference type="Pfam" id="PF08241"/>
    </source>
</evidence>
<dbReference type="InterPro" id="IPR029063">
    <property type="entry name" value="SAM-dependent_MTases_sf"/>
</dbReference>
<protein>
    <recommendedName>
        <fullName evidence="1">Methyltransferase type 11 domain-containing protein</fullName>
    </recommendedName>
</protein>
<dbReference type="CDD" id="cd02440">
    <property type="entry name" value="AdoMet_MTases"/>
    <property type="match status" value="1"/>
</dbReference>
<proteinExistence type="predicted"/>
<dbReference type="AlphaFoldDB" id="A0A813D897"/>